<dbReference type="PRINTS" id="PR00162">
    <property type="entry name" value="RIESKE"/>
</dbReference>
<dbReference type="AlphaFoldDB" id="A0A1M4Y040"/>
<keyword evidence="6" id="KW-0411">Iron-sulfur</keyword>
<evidence type="ECO:0000256" key="8">
    <source>
        <dbReference type="ARBA" id="ARBA00029586"/>
    </source>
</evidence>
<protein>
    <recommendedName>
        <fullName evidence="2">Cytochrome bc1 complex Rieske iron-sulfur subunit</fullName>
    </recommendedName>
    <alternativeName>
        <fullName evidence="8">Cytochrome bc1 reductase complex subunit QcrA</fullName>
    </alternativeName>
</protein>
<evidence type="ECO:0000256" key="1">
    <source>
        <dbReference type="ARBA" id="ARBA00002494"/>
    </source>
</evidence>
<dbReference type="Gene3D" id="2.102.10.10">
    <property type="entry name" value="Rieske [2Fe-2S] iron-sulphur domain"/>
    <property type="match status" value="1"/>
</dbReference>
<dbReference type="GO" id="GO:0004497">
    <property type="term" value="F:monooxygenase activity"/>
    <property type="evidence" value="ECO:0007669"/>
    <property type="project" value="UniProtKB-ARBA"/>
</dbReference>
<evidence type="ECO:0000256" key="4">
    <source>
        <dbReference type="ARBA" id="ARBA00022723"/>
    </source>
</evidence>
<keyword evidence="3" id="KW-0001">2Fe-2S</keyword>
<dbReference type="InterPro" id="IPR005805">
    <property type="entry name" value="Rieske_Fe-S_prot_C"/>
</dbReference>
<feature type="region of interest" description="Disordered" evidence="10">
    <location>
        <begin position="19"/>
        <end position="64"/>
    </location>
</feature>
<dbReference type="GO" id="GO:0016705">
    <property type="term" value="F:oxidoreductase activity, acting on paired donors, with incorporation or reduction of molecular oxygen"/>
    <property type="evidence" value="ECO:0007669"/>
    <property type="project" value="UniProtKB-ARBA"/>
</dbReference>
<dbReference type="Pfam" id="PF00355">
    <property type="entry name" value="Rieske"/>
    <property type="match status" value="1"/>
</dbReference>
<dbReference type="PROSITE" id="PS51257">
    <property type="entry name" value="PROKAR_LIPOPROTEIN"/>
    <property type="match status" value="1"/>
</dbReference>
<feature type="domain" description="Rieske" evidence="11">
    <location>
        <begin position="58"/>
        <end position="153"/>
    </location>
</feature>
<comment type="function">
    <text evidence="1">Iron-sulfur subunit of the cytochrome bc1 complex, an essential component of the respiratory electron transport chain required for ATP synthesis. The bc1 complex catalyzes the oxidation of menaquinol and the reduction of cytochrome c in the respiratory chain. The bc1 complex operates through a Q-cycle mechanism that couples electron transfer to generation of the proton gradient that drives ATP synthesis.</text>
</comment>
<dbReference type="InterPro" id="IPR036922">
    <property type="entry name" value="Rieske_2Fe-2S_sf"/>
</dbReference>
<keyword evidence="4" id="KW-0479">Metal-binding</keyword>
<dbReference type="PANTHER" id="PTHR10134">
    <property type="entry name" value="CYTOCHROME B-C1 COMPLEX SUBUNIT RIESKE, MITOCHONDRIAL"/>
    <property type="match status" value="1"/>
</dbReference>
<evidence type="ECO:0000256" key="5">
    <source>
        <dbReference type="ARBA" id="ARBA00023004"/>
    </source>
</evidence>
<accession>A0A1M4Y040</accession>
<dbReference type="STRING" id="2017.SAMN05444320_102179"/>
<dbReference type="EMBL" id="FQVN01000002">
    <property type="protein sequence ID" value="SHE98852.1"/>
    <property type="molecule type" value="Genomic_DNA"/>
</dbReference>
<keyword evidence="13" id="KW-1185">Reference proteome</keyword>
<reference evidence="12 13" key="1">
    <citation type="submission" date="2016-11" db="EMBL/GenBank/DDBJ databases">
        <authorList>
            <person name="Jaros S."/>
            <person name="Januszkiewicz K."/>
            <person name="Wedrychowicz H."/>
        </authorList>
    </citation>
    <scope>NUCLEOTIDE SEQUENCE [LARGE SCALE GENOMIC DNA]</scope>
    <source>
        <strain evidence="12 13">DSM 44523</strain>
    </source>
</reference>
<dbReference type="GO" id="GO:0016020">
    <property type="term" value="C:membrane"/>
    <property type="evidence" value="ECO:0007669"/>
    <property type="project" value="InterPro"/>
</dbReference>
<dbReference type="GO" id="GO:0046872">
    <property type="term" value="F:metal ion binding"/>
    <property type="evidence" value="ECO:0007669"/>
    <property type="project" value="UniProtKB-KW"/>
</dbReference>
<dbReference type="OrthoDB" id="25106at2"/>
<proteinExistence type="predicted"/>
<evidence type="ECO:0000256" key="6">
    <source>
        <dbReference type="ARBA" id="ARBA00023014"/>
    </source>
</evidence>
<keyword evidence="12" id="KW-0223">Dioxygenase</keyword>
<dbReference type="InterPro" id="IPR014349">
    <property type="entry name" value="Rieske_Fe-S_prot"/>
</dbReference>
<dbReference type="SUPFAM" id="SSF50022">
    <property type="entry name" value="ISP domain"/>
    <property type="match status" value="1"/>
</dbReference>
<evidence type="ECO:0000313" key="12">
    <source>
        <dbReference type="EMBL" id="SHE98852.1"/>
    </source>
</evidence>
<comment type="cofactor">
    <cofactor evidence="9">
        <name>[2Fe-2S] cluster</name>
        <dbReference type="ChEBI" id="CHEBI:190135"/>
    </cofactor>
</comment>
<keyword evidence="12" id="KW-0560">Oxidoreductase</keyword>
<evidence type="ECO:0000259" key="11">
    <source>
        <dbReference type="PROSITE" id="PS51296"/>
    </source>
</evidence>
<dbReference type="PROSITE" id="PS51296">
    <property type="entry name" value="RIESKE"/>
    <property type="match status" value="1"/>
</dbReference>
<dbReference type="GO" id="GO:0051213">
    <property type="term" value="F:dioxygenase activity"/>
    <property type="evidence" value="ECO:0007669"/>
    <property type="project" value="UniProtKB-KW"/>
</dbReference>
<dbReference type="RefSeq" id="WP_073480479.1">
    <property type="nucleotide sequence ID" value="NZ_FQVN01000002.1"/>
</dbReference>
<gene>
    <name evidence="12" type="ORF">SAMN05444320_102179</name>
</gene>
<keyword evidence="5" id="KW-0408">Iron</keyword>
<dbReference type="InterPro" id="IPR017941">
    <property type="entry name" value="Rieske_2Fe-2S"/>
</dbReference>
<evidence type="ECO:0000256" key="7">
    <source>
        <dbReference type="ARBA" id="ARBA00023157"/>
    </source>
</evidence>
<evidence type="ECO:0000256" key="3">
    <source>
        <dbReference type="ARBA" id="ARBA00022714"/>
    </source>
</evidence>
<dbReference type="CDD" id="cd03467">
    <property type="entry name" value="Rieske"/>
    <property type="match status" value="1"/>
</dbReference>
<sequence length="154" mass="15828">MDEVRPRRRQVLHGLAVTLSAPGWGGCDTGTEPPVPPVSPPRREPTSSSAPSSPAGPPPVAAVADIPLGGGRVVDRPDGRKLLLVRPAEADVRGFDPTCPHQGCTVPPPVDGVITCPCHASQFDGPTGALRRGPATRGLTAVPVKVEGEHVVLA</sequence>
<keyword evidence="7" id="KW-1015">Disulfide bond</keyword>
<dbReference type="GO" id="GO:0051537">
    <property type="term" value="F:2 iron, 2 sulfur cluster binding"/>
    <property type="evidence" value="ECO:0007669"/>
    <property type="project" value="UniProtKB-KW"/>
</dbReference>
<evidence type="ECO:0000313" key="13">
    <source>
        <dbReference type="Proteomes" id="UP000184501"/>
    </source>
</evidence>
<evidence type="ECO:0000256" key="2">
    <source>
        <dbReference type="ARBA" id="ARBA00015816"/>
    </source>
</evidence>
<organism evidence="12 13">
    <name type="scientific">Streptoalloteichus hindustanus</name>
    <dbReference type="NCBI Taxonomy" id="2017"/>
    <lineage>
        <taxon>Bacteria</taxon>
        <taxon>Bacillati</taxon>
        <taxon>Actinomycetota</taxon>
        <taxon>Actinomycetes</taxon>
        <taxon>Pseudonocardiales</taxon>
        <taxon>Pseudonocardiaceae</taxon>
        <taxon>Streptoalloteichus</taxon>
    </lineage>
</organism>
<evidence type="ECO:0000256" key="10">
    <source>
        <dbReference type="SAM" id="MobiDB-lite"/>
    </source>
</evidence>
<dbReference type="Proteomes" id="UP000184501">
    <property type="component" value="Unassembled WGS sequence"/>
</dbReference>
<name>A0A1M4Y040_STRHI</name>
<evidence type="ECO:0000256" key="9">
    <source>
        <dbReference type="ARBA" id="ARBA00034078"/>
    </source>
</evidence>